<organism evidence="1 2">
    <name type="scientific">Pleurodeles waltl</name>
    <name type="common">Iberian ribbed newt</name>
    <dbReference type="NCBI Taxonomy" id="8319"/>
    <lineage>
        <taxon>Eukaryota</taxon>
        <taxon>Metazoa</taxon>
        <taxon>Chordata</taxon>
        <taxon>Craniata</taxon>
        <taxon>Vertebrata</taxon>
        <taxon>Euteleostomi</taxon>
        <taxon>Amphibia</taxon>
        <taxon>Batrachia</taxon>
        <taxon>Caudata</taxon>
        <taxon>Salamandroidea</taxon>
        <taxon>Salamandridae</taxon>
        <taxon>Pleurodelinae</taxon>
        <taxon>Pleurodeles</taxon>
    </lineage>
</organism>
<reference evidence="1" key="1">
    <citation type="journal article" date="2022" name="bioRxiv">
        <title>Sequencing and chromosome-scale assembly of the giantPleurodeles waltlgenome.</title>
        <authorList>
            <person name="Brown T."/>
            <person name="Elewa A."/>
            <person name="Iarovenko S."/>
            <person name="Subramanian E."/>
            <person name="Araus A.J."/>
            <person name="Petzold A."/>
            <person name="Susuki M."/>
            <person name="Suzuki K.-i.T."/>
            <person name="Hayashi T."/>
            <person name="Toyoda A."/>
            <person name="Oliveira C."/>
            <person name="Osipova E."/>
            <person name="Leigh N.D."/>
            <person name="Simon A."/>
            <person name="Yun M.H."/>
        </authorList>
    </citation>
    <scope>NUCLEOTIDE SEQUENCE</scope>
    <source>
        <strain evidence="1">20211129_DDA</strain>
        <tissue evidence="1">Liver</tissue>
    </source>
</reference>
<protein>
    <submittedName>
        <fullName evidence="1">Uncharacterized protein</fullName>
    </submittedName>
</protein>
<sequence length="83" mass="9517">MSARRSRVGKRKVRDPEVAQWLKMVLAKLGEGTPHILNSKVSRNIGRKERTPLRQPAIKALPTRVQVHKLRPRLNLHPDKKTA</sequence>
<dbReference type="AlphaFoldDB" id="A0AAV7N2G6"/>
<comment type="caution">
    <text evidence="1">The sequence shown here is derived from an EMBL/GenBank/DDBJ whole genome shotgun (WGS) entry which is preliminary data.</text>
</comment>
<name>A0AAV7N2G6_PLEWA</name>
<keyword evidence="2" id="KW-1185">Reference proteome</keyword>
<evidence type="ECO:0000313" key="1">
    <source>
        <dbReference type="EMBL" id="KAJ1110228.1"/>
    </source>
</evidence>
<accession>A0AAV7N2G6</accession>
<proteinExistence type="predicted"/>
<dbReference type="Proteomes" id="UP001066276">
    <property type="component" value="Chromosome 9"/>
</dbReference>
<gene>
    <name evidence="1" type="ORF">NDU88_007583</name>
</gene>
<evidence type="ECO:0000313" key="2">
    <source>
        <dbReference type="Proteomes" id="UP001066276"/>
    </source>
</evidence>
<dbReference type="EMBL" id="JANPWB010000013">
    <property type="protein sequence ID" value="KAJ1110228.1"/>
    <property type="molecule type" value="Genomic_DNA"/>
</dbReference>